<dbReference type="InterPro" id="IPR016162">
    <property type="entry name" value="Ald_DH_N"/>
</dbReference>
<dbReference type="AlphaFoldDB" id="A0A0K1PDE1"/>
<sequence length="539" mass="58744">MESESVRPSAGGRPAAAKASGARGRIDQGMLDRLSSRVTSLGGRDAIPVYLPFSGEVLGHVPRCNAEDVREAARRAGEAQRIWSHTRPAHRRRIFLRFHDRVLSRQDEILDLIQLESGKARRHAFEEVMDTAIVSRYYANSAEEHLKARKRRGAIPGMTTTWETFQPKGVVGFISPWNYPLILSITDAIPALLAGNGVVLKPDHETPFSALWAVELLVDSGLPPSLFQVVTGQGSEIGPALIESVDFISFTGSTETGRKIARDAGEKLIDCSLELGGKNAMIVLADADLEKAVAGAVQGCFTSGGQSCISIERLYVHSKIYETFVHRFVEKTRALRLGSALDYGVDMGSLTSSRQLHAVEAHVEEAVAKGASVLAGGRSRPDLGPYFYEPTILENVQGEMRVFRDETFGPVVSVYRFRSDDEAVERANDSRYGLSASVWTRDHAKGRAIAEQVRAGTVNINEPYAAAWGSVDSPMGGIKDSGIGRRHGREGIRKYTESKTIAHERGPLLAAPQGATAGRRYSQLMTGLLQAWRRIPGIG</sequence>
<evidence type="ECO:0000256" key="3">
    <source>
        <dbReference type="PROSITE-ProRule" id="PRU10007"/>
    </source>
</evidence>
<evidence type="ECO:0000256" key="5">
    <source>
        <dbReference type="SAM" id="MobiDB-lite"/>
    </source>
</evidence>
<feature type="active site" evidence="3">
    <location>
        <position position="274"/>
    </location>
</feature>
<keyword evidence="2 4" id="KW-0560">Oxidoreductase</keyword>
<accession>A0A0K1PDE1</accession>
<feature type="domain" description="Aldehyde dehydrogenase" evidence="6">
    <location>
        <begin position="45"/>
        <end position="501"/>
    </location>
</feature>
<name>A0A0K1PDE1_9BACT</name>
<dbReference type="EMBL" id="CP012332">
    <property type="protein sequence ID" value="AKU91421.1"/>
    <property type="molecule type" value="Genomic_DNA"/>
</dbReference>
<dbReference type="Pfam" id="PF00171">
    <property type="entry name" value="Aldedh"/>
    <property type="match status" value="1"/>
</dbReference>
<dbReference type="NCBIfam" id="NF006916">
    <property type="entry name" value="PRK09407.1"/>
    <property type="match status" value="1"/>
</dbReference>
<dbReference type="InterPro" id="IPR029510">
    <property type="entry name" value="Ald_DH_CS_GLU"/>
</dbReference>
<keyword evidence="8" id="KW-1185">Reference proteome</keyword>
<gene>
    <name evidence="7" type="ORF">AKJ08_1808</name>
</gene>
<evidence type="ECO:0000256" key="4">
    <source>
        <dbReference type="RuleBase" id="RU003345"/>
    </source>
</evidence>
<dbReference type="STRING" id="1391653.AKJ08_1808"/>
<dbReference type="SUPFAM" id="SSF53720">
    <property type="entry name" value="ALDH-like"/>
    <property type="match status" value="1"/>
</dbReference>
<organism evidence="7 8">
    <name type="scientific">Vulgatibacter incomptus</name>
    <dbReference type="NCBI Taxonomy" id="1391653"/>
    <lineage>
        <taxon>Bacteria</taxon>
        <taxon>Pseudomonadati</taxon>
        <taxon>Myxococcota</taxon>
        <taxon>Myxococcia</taxon>
        <taxon>Myxococcales</taxon>
        <taxon>Cystobacterineae</taxon>
        <taxon>Vulgatibacteraceae</taxon>
        <taxon>Vulgatibacter</taxon>
    </lineage>
</organism>
<dbReference type="KEGG" id="vin:AKJ08_1808"/>
<protein>
    <submittedName>
        <fullName evidence="7">Aldehyde dehydrogenase</fullName>
    </submittedName>
</protein>
<evidence type="ECO:0000313" key="7">
    <source>
        <dbReference type="EMBL" id="AKU91421.1"/>
    </source>
</evidence>
<dbReference type="RefSeq" id="WP_050725731.1">
    <property type="nucleotide sequence ID" value="NZ_CP012332.1"/>
</dbReference>
<dbReference type="OrthoDB" id="9762913at2"/>
<dbReference type="PATRIC" id="fig|1391653.3.peg.1897"/>
<dbReference type="FunFam" id="3.40.309.10:FF:000009">
    <property type="entry name" value="Aldehyde dehydrogenase A"/>
    <property type="match status" value="1"/>
</dbReference>
<evidence type="ECO:0000313" key="8">
    <source>
        <dbReference type="Proteomes" id="UP000055590"/>
    </source>
</evidence>
<dbReference type="Proteomes" id="UP000055590">
    <property type="component" value="Chromosome"/>
</dbReference>
<dbReference type="CDD" id="cd07101">
    <property type="entry name" value="ALDH_SSADH2_GabD2"/>
    <property type="match status" value="1"/>
</dbReference>
<dbReference type="Gene3D" id="3.40.605.10">
    <property type="entry name" value="Aldehyde Dehydrogenase, Chain A, domain 1"/>
    <property type="match status" value="1"/>
</dbReference>
<proteinExistence type="inferred from homology"/>
<feature type="region of interest" description="Disordered" evidence="5">
    <location>
        <begin position="1"/>
        <end position="24"/>
    </location>
</feature>
<dbReference type="PANTHER" id="PTHR11699">
    <property type="entry name" value="ALDEHYDE DEHYDROGENASE-RELATED"/>
    <property type="match status" value="1"/>
</dbReference>
<dbReference type="Gene3D" id="3.40.309.10">
    <property type="entry name" value="Aldehyde Dehydrogenase, Chain A, domain 2"/>
    <property type="match status" value="1"/>
</dbReference>
<comment type="similarity">
    <text evidence="1 4">Belongs to the aldehyde dehydrogenase family.</text>
</comment>
<dbReference type="GO" id="GO:0016620">
    <property type="term" value="F:oxidoreductase activity, acting on the aldehyde or oxo group of donors, NAD or NADP as acceptor"/>
    <property type="evidence" value="ECO:0007669"/>
    <property type="project" value="InterPro"/>
</dbReference>
<dbReference type="InterPro" id="IPR016163">
    <property type="entry name" value="Ald_DH_C"/>
</dbReference>
<dbReference type="PROSITE" id="PS00687">
    <property type="entry name" value="ALDEHYDE_DEHYDR_GLU"/>
    <property type="match status" value="1"/>
</dbReference>
<evidence type="ECO:0000256" key="2">
    <source>
        <dbReference type="ARBA" id="ARBA00023002"/>
    </source>
</evidence>
<reference evidence="7 8" key="1">
    <citation type="submission" date="2015-08" db="EMBL/GenBank/DDBJ databases">
        <authorList>
            <person name="Babu N.S."/>
            <person name="Beckwith C.J."/>
            <person name="Beseler K.G."/>
            <person name="Brison A."/>
            <person name="Carone J.V."/>
            <person name="Caskin T.P."/>
            <person name="Diamond M."/>
            <person name="Durham M.E."/>
            <person name="Foxe J.M."/>
            <person name="Go M."/>
            <person name="Henderson B.A."/>
            <person name="Jones I.B."/>
            <person name="McGettigan J.A."/>
            <person name="Micheletti S.J."/>
            <person name="Nasrallah M.E."/>
            <person name="Ortiz D."/>
            <person name="Piller C.R."/>
            <person name="Privatt S.R."/>
            <person name="Schneider S.L."/>
            <person name="Sharp S."/>
            <person name="Smith T.C."/>
            <person name="Stanton J.D."/>
            <person name="Ullery H.E."/>
            <person name="Wilson R.J."/>
            <person name="Serrano M.G."/>
            <person name="Buck G."/>
            <person name="Lee V."/>
            <person name="Wang Y."/>
            <person name="Carvalho R."/>
            <person name="Voegtly L."/>
            <person name="Shi R."/>
            <person name="Duckworth R."/>
            <person name="Johnson A."/>
            <person name="Loviza R."/>
            <person name="Walstead R."/>
            <person name="Shah Z."/>
            <person name="Kiflezghi M."/>
            <person name="Wade K."/>
            <person name="Ball S.L."/>
            <person name="Bradley K.W."/>
            <person name="Asai D.J."/>
            <person name="Bowman C.A."/>
            <person name="Russell D.A."/>
            <person name="Pope W.H."/>
            <person name="Jacobs-Sera D."/>
            <person name="Hendrix R.W."/>
            <person name="Hatfull G.F."/>
        </authorList>
    </citation>
    <scope>NUCLEOTIDE SEQUENCE [LARGE SCALE GENOMIC DNA]</scope>
    <source>
        <strain evidence="7 8">DSM 27710</strain>
    </source>
</reference>
<dbReference type="InterPro" id="IPR015590">
    <property type="entry name" value="Aldehyde_DH_dom"/>
</dbReference>
<evidence type="ECO:0000259" key="6">
    <source>
        <dbReference type="Pfam" id="PF00171"/>
    </source>
</evidence>
<dbReference type="InterPro" id="IPR016161">
    <property type="entry name" value="Ald_DH/histidinol_DH"/>
</dbReference>
<evidence type="ECO:0000256" key="1">
    <source>
        <dbReference type="ARBA" id="ARBA00009986"/>
    </source>
</evidence>